<reference evidence="2" key="2">
    <citation type="submission" date="2021-01" db="UniProtKB">
        <authorList>
            <consortium name="EnsemblPlants"/>
        </authorList>
    </citation>
    <scope>IDENTIFICATION</scope>
</reference>
<evidence type="ECO:0000313" key="3">
    <source>
        <dbReference type="Proteomes" id="UP000594261"/>
    </source>
</evidence>
<keyword evidence="3" id="KW-1185">Reference proteome</keyword>
<sequence>MLLFLVIAIGSALLARFHSQDDHNFYKNRILSQGLYVLGTKIGGSTSDCEGKRYGVADLLKCARPFNIKVAVGRDVKRKLLASPVYMESRLSSIGIVNCGLWININKTALGYAPMSWVVINCDGAAAKKWRAYLPSRDGPLSYLGYAFFVEYKKGKENLVADALSRKVETSGTVVDFHTEDPLADGGFGDCPADGVLEDFPADGGLGDSPADGILCLRADMKRHVQECETWQRLKHETYCLASLLQPLPILGSRLHSTFHDSRPKLG</sequence>
<protein>
    <submittedName>
        <fullName evidence="2">Uncharacterized protein</fullName>
    </submittedName>
</protein>
<dbReference type="EMBL" id="LRBV02000003">
    <property type="status" value="NOT_ANNOTATED_CDS"/>
    <property type="molecule type" value="Genomic_DNA"/>
</dbReference>
<feature type="chain" id="PRO_5029835910" evidence="1">
    <location>
        <begin position="20"/>
        <end position="267"/>
    </location>
</feature>
<accession>A0A7N2L4N0</accession>
<dbReference type="Proteomes" id="UP000594261">
    <property type="component" value="Chromosome 3"/>
</dbReference>
<dbReference type="EnsemblPlants" id="QL03p016952:mrna">
    <property type="protein sequence ID" value="QL03p016952:mrna"/>
    <property type="gene ID" value="QL03p016952"/>
</dbReference>
<dbReference type="Gramene" id="QL03p016952:mrna">
    <property type="protein sequence ID" value="QL03p016952:mrna"/>
    <property type="gene ID" value="QL03p016952"/>
</dbReference>
<organism evidence="2 3">
    <name type="scientific">Quercus lobata</name>
    <name type="common">Valley oak</name>
    <dbReference type="NCBI Taxonomy" id="97700"/>
    <lineage>
        <taxon>Eukaryota</taxon>
        <taxon>Viridiplantae</taxon>
        <taxon>Streptophyta</taxon>
        <taxon>Embryophyta</taxon>
        <taxon>Tracheophyta</taxon>
        <taxon>Spermatophyta</taxon>
        <taxon>Magnoliopsida</taxon>
        <taxon>eudicotyledons</taxon>
        <taxon>Gunneridae</taxon>
        <taxon>Pentapetalae</taxon>
        <taxon>rosids</taxon>
        <taxon>fabids</taxon>
        <taxon>Fagales</taxon>
        <taxon>Fagaceae</taxon>
        <taxon>Quercus</taxon>
    </lineage>
</organism>
<reference evidence="2 3" key="1">
    <citation type="journal article" date="2016" name="G3 (Bethesda)">
        <title>First Draft Assembly and Annotation of the Genome of a California Endemic Oak Quercus lobata Nee (Fagaceae).</title>
        <authorList>
            <person name="Sork V.L."/>
            <person name="Fitz-Gibbon S.T."/>
            <person name="Puiu D."/>
            <person name="Crepeau M."/>
            <person name="Gugger P.F."/>
            <person name="Sherman R."/>
            <person name="Stevens K."/>
            <person name="Langley C.H."/>
            <person name="Pellegrini M."/>
            <person name="Salzberg S.L."/>
        </authorList>
    </citation>
    <scope>NUCLEOTIDE SEQUENCE [LARGE SCALE GENOMIC DNA]</scope>
    <source>
        <strain evidence="2 3">cv. SW786</strain>
    </source>
</reference>
<evidence type="ECO:0000313" key="2">
    <source>
        <dbReference type="EnsemblPlants" id="QL03p016952:mrna"/>
    </source>
</evidence>
<keyword evidence="1" id="KW-0732">Signal</keyword>
<name>A0A7N2L4N0_QUELO</name>
<feature type="signal peptide" evidence="1">
    <location>
        <begin position="1"/>
        <end position="19"/>
    </location>
</feature>
<dbReference type="AlphaFoldDB" id="A0A7N2L4N0"/>
<proteinExistence type="predicted"/>
<evidence type="ECO:0000256" key="1">
    <source>
        <dbReference type="SAM" id="SignalP"/>
    </source>
</evidence>
<dbReference type="InParanoid" id="A0A7N2L4N0"/>